<evidence type="ECO:0000256" key="3">
    <source>
        <dbReference type="ARBA" id="ARBA00023242"/>
    </source>
</evidence>
<feature type="compositionally biased region" description="Acidic residues" evidence="5">
    <location>
        <begin position="215"/>
        <end position="232"/>
    </location>
</feature>
<comment type="function">
    <text evidence="4">DNA-dependent RNA polymerase catalyzes the transcription of DNA into RNA using the four ribonucleoside triphosphates as substrates. Specific peripheric component of RNA polymerase III which synthesizes small RNAs, such as 5S rRNA and tRNAs.</text>
</comment>
<dbReference type="OMA" id="YIVSACQ"/>
<feature type="compositionally biased region" description="Basic and acidic residues" evidence="5">
    <location>
        <begin position="91"/>
        <end position="100"/>
    </location>
</feature>
<dbReference type="RefSeq" id="XP_020907615.1">
    <property type="nucleotide sequence ID" value="XM_021051956.1"/>
</dbReference>
<evidence type="ECO:0000256" key="5">
    <source>
        <dbReference type="SAM" id="MobiDB-lite"/>
    </source>
</evidence>
<feature type="compositionally biased region" description="Basic residues" evidence="5">
    <location>
        <begin position="122"/>
        <end position="132"/>
    </location>
</feature>
<dbReference type="GO" id="GO:0006383">
    <property type="term" value="P:transcription by RNA polymerase III"/>
    <property type="evidence" value="ECO:0007669"/>
    <property type="project" value="UniProtKB-UniRule"/>
</dbReference>
<feature type="compositionally biased region" description="Acidic residues" evidence="5">
    <location>
        <begin position="188"/>
        <end position="208"/>
    </location>
</feature>
<accession>A0A913XNG0</accession>
<organism evidence="6 7">
    <name type="scientific">Exaiptasia diaphana</name>
    <name type="common">Tropical sea anemone</name>
    <name type="synonym">Aiptasia pulchella</name>
    <dbReference type="NCBI Taxonomy" id="2652724"/>
    <lineage>
        <taxon>Eukaryota</taxon>
        <taxon>Metazoa</taxon>
        <taxon>Cnidaria</taxon>
        <taxon>Anthozoa</taxon>
        <taxon>Hexacorallia</taxon>
        <taxon>Actiniaria</taxon>
        <taxon>Aiptasiidae</taxon>
        <taxon>Exaiptasia</taxon>
    </lineage>
</organism>
<dbReference type="PANTHER" id="PTHR15367:SF2">
    <property type="entry name" value="DNA-DIRECTED RNA POLYMERASE III SUBUNIT"/>
    <property type="match status" value="1"/>
</dbReference>
<dbReference type="Pfam" id="PF11705">
    <property type="entry name" value="RNA_pol_3_Rpc31"/>
    <property type="match status" value="1"/>
</dbReference>
<evidence type="ECO:0000256" key="2">
    <source>
        <dbReference type="ARBA" id="ARBA00008352"/>
    </source>
</evidence>
<dbReference type="GO" id="GO:0005666">
    <property type="term" value="C:RNA polymerase III complex"/>
    <property type="evidence" value="ECO:0007669"/>
    <property type="project" value="UniProtKB-UniRule"/>
</dbReference>
<dbReference type="OrthoDB" id="5377312at2759"/>
<evidence type="ECO:0000313" key="6">
    <source>
        <dbReference type="EnsemblMetazoa" id="XP_020907615.1"/>
    </source>
</evidence>
<dbReference type="AlphaFoldDB" id="A0A913XNG0"/>
<evidence type="ECO:0000256" key="4">
    <source>
        <dbReference type="PIRNR" id="PIRNR000777"/>
    </source>
</evidence>
<dbReference type="KEGG" id="epa:110245665"/>
<dbReference type="PIRSF" id="PIRSF000777">
    <property type="entry name" value="RNA_polIII_C31"/>
    <property type="match status" value="1"/>
</dbReference>
<dbReference type="Proteomes" id="UP000887567">
    <property type="component" value="Unplaced"/>
</dbReference>
<keyword evidence="3 4" id="KW-0539">Nucleus</keyword>
<evidence type="ECO:0000256" key="1">
    <source>
        <dbReference type="ARBA" id="ARBA00004123"/>
    </source>
</evidence>
<protein>
    <recommendedName>
        <fullName evidence="4">DNA-directed RNA polymerase III subunit</fullName>
    </recommendedName>
</protein>
<comment type="similarity">
    <text evidence="2 4">Belongs to the eukaryotic RPC7 RNA polymerase subunit family.</text>
</comment>
<proteinExistence type="inferred from homology"/>
<dbReference type="EnsemblMetazoa" id="XM_021051956.1">
    <property type="protein sequence ID" value="XP_020907615.1"/>
    <property type="gene ID" value="LOC110245665"/>
</dbReference>
<reference evidence="6" key="1">
    <citation type="submission" date="2022-11" db="UniProtKB">
        <authorList>
            <consortium name="EnsemblMetazoa"/>
        </authorList>
    </citation>
    <scope>IDENTIFICATION</scope>
</reference>
<feature type="region of interest" description="Disordered" evidence="5">
    <location>
        <begin position="91"/>
        <end position="232"/>
    </location>
</feature>
<comment type="subunit">
    <text evidence="4">Component of the RNA polymerase III (Pol III) complex.</text>
</comment>
<dbReference type="PANTHER" id="PTHR15367">
    <property type="entry name" value="DNA-DIRECTED RNA POLYMERASE III"/>
    <property type="match status" value="1"/>
</dbReference>
<name>A0A913XNG0_EXADI</name>
<keyword evidence="7" id="KW-1185">Reference proteome</keyword>
<dbReference type="InterPro" id="IPR024661">
    <property type="entry name" value="RNA_pol_III_Rpc31"/>
</dbReference>
<feature type="compositionally biased region" description="Polar residues" evidence="5">
    <location>
        <begin position="101"/>
        <end position="110"/>
    </location>
</feature>
<evidence type="ECO:0000313" key="7">
    <source>
        <dbReference type="Proteomes" id="UP000887567"/>
    </source>
</evidence>
<dbReference type="GeneID" id="110245665"/>
<sequence length="232" mass="26361">MAGRGGRGRGGKGRGFTFDIGAIGFGRGSDALPAAILQPPPLFPPLERRPLPLRISEKDDYMLVLKEEFRMIMNTSPYYIKPDAAKKDIERYSDRFKENQQTDSTNSWTPDWNHFPAELKVKTKTSKSHGKAVKPNTKNSSRKRKLDTSAPDIDFDSLEKEDEKENENESGSKPTQESKATEGKADPESEEEIDEEDYDEEEQEEENDYLVSHFDDDEDLGEDDDMDEGPIY</sequence>
<comment type="subcellular location">
    <subcellularLocation>
        <location evidence="1 4">Nucleus</location>
    </subcellularLocation>
</comment>